<reference evidence="18 19" key="1">
    <citation type="journal article" date="2019" name="Int. J. Syst. Evol. Microbiol.">
        <title>The Global Catalogue of Microorganisms (GCM) 10K type strain sequencing project: providing services to taxonomists for standard genome sequencing and annotation.</title>
        <authorList>
            <consortium name="The Broad Institute Genomics Platform"/>
            <consortium name="The Broad Institute Genome Sequencing Center for Infectious Disease"/>
            <person name="Wu L."/>
            <person name="Ma J."/>
        </authorList>
    </citation>
    <scope>NUCLEOTIDE SEQUENCE [LARGE SCALE GENOMIC DNA]</scope>
    <source>
        <strain evidence="18 19">JCM 15134</strain>
    </source>
</reference>
<comment type="subcellular location">
    <subcellularLocation>
        <location evidence="1">Cell inner membrane</location>
        <topology evidence="1">Multi-pass membrane protein</topology>
    </subcellularLocation>
</comment>
<evidence type="ECO:0000256" key="7">
    <source>
        <dbReference type="ARBA" id="ARBA00022989"/>
    </source>
</evidence>
<evidence type="ECO:0000256" key="2">
    <source>
        <dbReference type="ARBA" id="ARBA00022475"/>
    </source>
</evidence>
<dbReference type="PROSITE" id="PS50111">
    <property type="entry name" value="CHEMOTAXIS_TRANSDUC_2"/>
    <property type="match status" value="1"/>
</dbReference>
<accession>A0ABN1I9S2</accession>
<gene>
    <name evidence="18" type="ORF">GCM10009104_32090</name>
</gene>
<dbReference type="PANTHER" id="PTHR32089">
    <property type="entry name" value="METHYL-ACCEPTING CHEMOTAXIS PROTEIN MCPB"/>
    <property type="match status" value="1"/>
</dbReference>
<dbReference type="CDD" id="cd11386">
    <property type="entry name" value="MCP_signal"/>
    <property type="match status" value="1"/>
</dbReference>
<evidence type="ECO:0000256" key="1">
    <source>
        <dbReference type="ARBA" id="ARBA00004429"/>
    </source>
</evidence>
<feature type="domain" description="T-SNARE coiled-coil homology" evidence="16">
    <location>
        <begin position="591"/>
        <end position="653"/>
    </location>
</feature>
<feature type="domain" description="HAMP" evidence="17">
    <location>
        <begin position="345"/>
        <end position="399"/>
    </location>
</feature>
<evidence type="ECO:0000313" key="19">
    <source>
        <dbReference type="Proteomes" id="UP001499915"/>
    </source>
</evidence>
<dbReference type="PROSITE" id="PS50192">
    <property type="entry name" value="T_SNARE"/>
    <property type="match status" value="1"/>
</dbReference>
<evidence type="ECO:0000256" key="10">
    <source>
        <dbReference type="ARBA" id="ARBA00029447"/>
    </source>
</evidence>
<evidence type="ECO:0000256" key="3">
    <source>
        <dbReference type="ARBA" id="ARBA00022481"/>
    </source>
</evidence>
<dbReference type="Proteomes" id="UP001499915">
    <property type="component" value="Unassembled WGS sequence"/>
</dbReference>
<keyword evidence="9 11" id="KW-0807">Transducer</keyword>
<keyword evidence="7 13" id="KW-1133">Transmembrane helix</keyword>
<evidence type="ECO:0000256" key="5">
    <source>
        <dbReference type="ARBA" id="ARBA00022519"/>
    </source>
</evidence>
<feature type="transmembrane region" description="Helical" evidence="13">
    <location>
        <begin position="325"/>
        <end position="348"/>
    </location>
</feature>
<protein>
    <recommendedName>
        <fullName evidence="20">Methyl-accepting chemotaxis protein</fullName>
    </recommendedName>
</protein>
<dbReference type="SMART" id="SM00283">
    <property type="entry name" value="MA"/>
    <property type="match status" value="1"/>
</dbReference>
<name>A0ABN1I9S2_9GAMM</name>
<evidence type="ECO:0000256" key="8">
    <source>
        <dbReference type="ARBA" id="ARBA00023136"/>
    </source>
</evidence>
<dbReference type="SUPFAM" id="SSF58104">
    <property type="entry name" value="Methyl-accepting chemotaxis protein (MCP) signaling domain"/>
    <property type="match status" value="1"/>
</dbReference>
<evidence type="ECO:0008006" key="20">
    <source>
        <dbReference type="Google" id="ProtNLM"/>
    </source>
</evidence>
<dbReference type="RefSeq" id="WP_343808352.1">
    <property type="nucleotide sequence ID" value="NZ_BAAAET010000005.1"/>
</dbReference>
<keyword evidence="19" id="KW-1185">Reference proteome</keyword>
<proteinExistence type="inferred from homology"/>
<keyword evidence="6 13" id="KW-0812">Transmembrane</keyword>
<dbReference type="Pfam" id="PF00015">
    <property type="entry name" value="MCPsignal"/>
    <property type="match status" value="1"/>
</dbReference>
<evidence type="ECO:0000256" key="6">
    <source>
        <dbReference type="ARBA" id="ARBA00022692"/>
    </source>
</evidence>
<sequence length="676" mass="74046">MTKSISHKIAGCFLLTLAVLLATGLYAQNGVTSVRDTLEQIAGDVWRAADNASSLNLNVNQGTGQLERSLAYQEPIPPLHLEQVDQHLSIALNALEQLKTGHYQRESQALAPLMTDLKQLKSEVIDQHQAFVSDIEASQATAAQFQKFMRRLGFYGNFQISSLEDAFQRNRITSWSGDVDEKWNFVLATYKARIAFGDSIRSLQAQLQSSNPDQLTSRVQDSLERLTTELHEIIRSPLAESSINGGPWKGISYAQAAETLLGRHQQGVKRIQQRQRDFLNTRNQLLSLVSQLEQHTSDLRTQLNSEMSIQTEQAVQQTNRLNTTLLLSLPAGIGLTLLAIWLCFRIVIQPVKQVSASMAEISSGTADLSVRLPVKGKDEVAQLAENFNRFVARISDTVKLVANSNQQLVKTAEHLKQNAEATLMSVEQQNQQSTQAVTAMAEINDTVNNIAANASEAAHCSDTIQNSATCGRELVDRNRRATEYLAREIQSATDVISQLADESSRAGSILTVISGIAEQTNLLALNAAIEAARAGEHGRSFAVVADEVRQLSQNTQQATGEISNLLDALQIKASDAVTAMQKGQTQAAENVSLSEQVHQQIESIAADIDQINQLNLQIATATEEQAQVTTLTHNNLEQIGLAASETARSARSNTDFSIQLEQQAAEMKKMLVQFGT</sequence>
<evidence type="ECO:0000259" key="16">
    <source>
        <dbReference type="PROSITE" id="PS50192"/>
    </source>
</evidence>
<dbReference type="PANTHER" id="PTHR32089:SF39">
    <property type="entry name" value="METHYL-ACCEPTING CHEMOTAXIS PROTEIN HLYB"/>
    <property type="match status" value="1"/>
</dbReference>
<comment type="caution">
    <text evidence="18">The sequence shown here is derived from an EMBL/GenBank/DDBJ whole genome shotgun (WGS) entry which is preliminary data.</text>
</comment>
<dbReference type="SMART" id="SM00304">
    <property type="entry name" value="HAMP"/>
    <property type="match status" value="1"/>
</dbReference>
<dbReference type="InterPro" id="IPR000727">
    <property type="entry name" value="T_SNARE_dom"/>
</dbReference>
<dbReference type="InterPro" id="IPR004089">
    <property type="entry name" value="MCPsignal_dom"/>
</dbReference>
<feature type="signal peptide" evidence="14">
    <location>
        <begin position="1"/>
        <end position="27"/>
    </location>
</feature>
<keyword evidence="5" id="KW-0997">Cell inner membrane</keyword>
<evidence type="ECO:0000256" key="11">
    <source>
        <dbReference type="PROSITE-ProRule" id="PRU00284"/>
    </source>
</evidence>
<keyword evidence="3" id="KW-0488">Methylation</keyword>
<evidence type="ECO:0000313" key="18">
    <source>
        <dbReference type="EMBL" id="GAA0700637.1"/>
    </source>
</evidence>
<evidence type="ECO:0000259" key="17">
    <source>
        <dbReference type="PROSITE" id="PS50885"/>
    </source>
</evidence>
<keyword evidence="2" id="KW-1003">Cell membrane</keyword>
<keyword evidence="4" id="KW-0145">Chemotaxis</keyword>
<dbReference type="EMBL" id="BAAAET010000005">
    <property type="protein sequence ID" value="GAA0700637.1"/>
    <property type="molecule type" value="Genomic_DNA"/>
</dbReference>
<organism evidence="18 19">
    <name type="scientific">Marinobacterium maritimum</name>
    <dbReference type="NCBI Taxonomy" id="500162"/>
    <lineage>
        <taxon>Bacteria</taxon>
        <taxon>Pseudomonadati</taxon>
        <taxon>Pseudomonadota</taxon>
        <taxon>Gammaproteobacteria</taxon>
        <taxon>Oceanospirillales</taxon>
        <taxon>Oceanospirillaceae</taxon>
        <taxon>Marinobacterium</taxon>
    </lineage>
</organism>
<evidence type="ECO:0000256" key="14">
    <source>
        <dbReference type="SAM" id="SignalP"/>
    </source>
</evidence>
<evidence type="ECO:0000256" key="13">
    <source>
        <dbReference type="SAM" id="Phobius"/>
    </source>
</evidence>
<feature type="domain" description="Methyl-accepting transducer" evidence="15">
    <location>
        <begin position="404"/>
        <end position="640"/>
    </location>
</feature>
<evidence type="ECO:0000256" key="12">
    <source>
        <dbReference type="SAM" id="Coils"/>
    </source>
</evidence>
<feature type="coiled-coil region" evidence="12">
    <location>
        <begin position="409"/>
        <end position="436"/>
    </location>
</feature>
<keyword evidence="12" id="KW-0175">Coiled coil</keyword>
<keyword evidence="14" id="KW-0732">Signal</keyword>
<comment type="similarity">
    <text evidence="10">Belongs to the methyl-accepting chemotaxis (MCP) protein family.</text>
</comment>
<evidence type="ECO:0000259" key="15">
    <source>
        <dbReference type="PROSITE" id="PS50111"/>
    </source>
</evidence>
<keyword evidence="8 13" id="KW-0472">Membrane</keyword>
<feature type="chain" id="PRO_5047003000" description="Methyl-accepting chemotaxis protein" evidence="14">
    <location>
        <begin position="28"/>
        <end position="676"/>
    </location>
</feature>
<dbReference type="Gene3D" id="1.10.287.950">
    <property type="entry name" value="Methyl-accepting chemotaxis protein"/>
    <property type="match status" value="1"/>
</dbReference>
<dbReference type="PROSITE" id="PS50885">
    <property type="entry name" value="HAMP"/>
    <property type="match status" value="1"/>
</dbReference>
<dbReference type="Pfam" id="PF00672">
    <property type="entry name" value="HAMP"/>
    <property type="match status" value="1"/>
</dbReference>
<dbReference type="CDD" id="cd06225">
    <property type="entry name" value="HAMP"/>
    <property type="match status" value="1"/>
</dbReference>
<dbReference type="InterPro" id="IPR003660">
    <property type="entry name" value="HAMP_dom"/>
</dbReference>
<evidence type="ECO:0000256" key="9">
    <source>
        <dbReference type="ARBA" id="ARBA00023224"/>
    </source>
</evidence>
<evidence type="ECO:0000256" key="4">
    <source>
        <dbReference type="ARBA" id="ARBA00022500"/>
    </source>
</evidence>